<dbReference type="PANTHER" id="PTHR33281">
    <property type="entry name" value="UPF0187 PROTEIN YNEE"/>
    <property type="match status" value="1"/>
</dbReference>
<evidence type="ECO:0000256" key="7">
    <source>
        <dbReference type="SAM" id="Phobius"/>
    </source>
</evidence>
<sequence>MVEAMNNELGGLKESSTPEQRRECMAFVNELMHLTSLLFAVMMKQLRKDYNLSDLYDHEKSHHAAYVDSKKVHKGPTRWWVSFVYAMSLADFVPPLYRPQQELAMPVLGGVRPSELKALEESTTSLDMQTKGGDLNGVRTVVVFGALNKLFLTRMVAGGQAASAGFQNRVMSIATESMAHFAQCAKIAATQFPFPWAQLLMVLLSILGICLPFVVTSFVDQVWVGIIASFMVMTAFWSINETAVELDEPFGTDPNDLPLARFVYELNQNILAAKRQLKAEYGDDGADTMWAPNSVYGLEDEPIEAEGAGAARTSAVRLEMTKQH</sequence>
<evidence type="ECO:0000313" key="8">
    <source>
        <dbReference type="EMBL" id="KAG2446103.1"/>
    </source>
</evidence>
<dbReference type="Proteomes" id="UP000650467">
    <property type="component" value="Unassembled WGS sequence"/>
</dbReference>
<evidence type="ECO:0000256" key="5">
    <source>
        <dbReference type="ARBA" id="ARBA00023065"/>
    </source>
</evidence>
<name>A0A835WEW9_CHLIN</name>
<keyword evidence="2" id="KW-0813">Transport</keyword>
<reference evidence="8" key="1">
    <citation type="journal article" date="2020" name="bioRxiv">
        <title>Comparative genomics of Chlamydomonas.</title>
        <authorList>
            <person name="Craig R.J."/>
            <person name="Hasan A.R."/>
            <person name="Ness R.W."/>
            <person name="Keightley P.D."/>
        </authorList>
    </citation>
    <scope>NUCLEOTIDE SEQUENCE</scope>
    <source>
        <strain evidence="8">SAG 7.73</strain>
    </source>
</reference>
<evidence type="ECO:0000256" key="3">
    <source>
        <dbReference type="ARBA" id="ARBA00022692"/>
    </source>
</evidence>
<feature type="transmembrane region" description="Helical" evidence="7">
    <location>
        <begin position="196"/>
        <end position="215"/>
    </location>
</feature>
<evidence type="ECO:0000256" key="2">
    <source>
        <dbReference type="ARBA" id="ARBA00022448"/>
    </source>
</evidence>
<dbReference type="AlphaFoldDB" id="A0A835WEW9"/>
<comment type="subcellular location">
    <subcellularLocation>
        <location evidence="1">Membrane</location>
        <topology evidence="1">Multi-pass membrane protein</topology>
    </subcellularLocation>
</comment>
<accession>A0A835WEW9</accession>
<keyword evidence="4 7" id="KW-1133">Transmembrane helix</keyword>
<keyword evidence="6 7" id="KW-0472">Membrane</keyword>
<evidence type="ECO:0000313" key="9">
    <source>
        <dbReference type="Proteomes" id="UP000650467"/>
    </source>
</evidence>
<protein>
    <submittedName>
        <fullName evidence="8">Uncharacterized protein</fullName>
    </submittedName>
</protein>
<organism evidence="8 9">
    <name type="scientific">Chlamydomonas incerta</name>
    <dbReference type="NCBI Taxonomy" id="51695"/>
    <lineage>
        <taxon>Eukaryota</taxon>
        <taxon>Viridiplantae</taxon>
        <taxon>Chlorophyta</taxon>
        <taxon>core chlorophytes</taxon>
        <taxon>Chlorophyceae</taxon>
        <taxon>CS clade</taxon>
        <taxon>Chlamydomonadales</taxon>
        <taxon>Chlamydomonadaceae</taxon>
        <taxon>Chlamydomonas</taxon>
    </lineage>
</organism>
<proteinExistence type="predicted"/>
<evidence type="ECO:0000256" key="4">
    <source>
        <dbReference type="ARBA" id="ARBA00022989"/>
    </source>
</evidence>
<dbReference type="GO" id="GO:0016020">
    <property type="term" value="C:membrane"/>
    <property type="evidence" value="ECO:0007669"/>
    <property type="project" value="UniProtKB-SubCell"/>
</dbReference>
<dbReference type="OrthoDB" id="1368at2759"/>
<keyword evidence="9" id="KW-1185">Reference proteome</keyword>
<dbReference type="PANTHER" id="PTHR33281:SF20">
    <property type="match status" value="1"/>
</dbReference>
<gene>
    <name evidence="8" type="ORF">HXX76_000703</name>
</gene>
<keyword evidence="5" id="KW-0406">Ion transport</keyword>
<evidence type="ECO:0000256" key="1">
    <source>
        <dbReference type="ARBA" id="ARBA00004141"/>
    </source>
</evidence>
<dbReference type="GO" id="GO:0005254">
    <property type="term" value="F:chloride channel activity"/>
    <property type="evidence" value="ECO:0007669"/>
    <property type="project" value="InterPro"/>
</dbReference>
<feature type="transmembrane region" description="Helical" evidence="7">
    <location>
        <begin position="222"/>
        <end position="239"/>
    </location>
</feature>
<dbReference type="InterPro" id="IPR044669">
    <property type="entry name" value="YneE/VCCN1/2-like"/>
</dbReference>
<evidence type="ECO:0000256" key="6">
    <source>
        <dbReference type="ARBA" id="ARBA00023136"/>
    </source>
</evidence>
<keyword evidence="3 7" id="KW-0812">Transmembrane</keyword>
<dbReference type="EMBL" id="JAEHOC010000001">
    <property type="protein sequence ID" value="KAG2446103.1"/>
    <property type="molecule type" value="Genomic_DNA"/>
</dbReference>
<comment type="caution">
    <text evidence="8">The sequence shown here is derived from an EMBL/GenBank/DDBJ whole genome shotgun (WGS) entry which is preliminary data.</text>
</comment>
<dbReference type="Pfam" id="PF25539">
    <property type="entry name" value="Bestrophin_2"/>
    <property type="match status" value="1"/>
</dbReference>